<dbReference type="InterPro" id="IPR012334">
    <property type="entry name" value="Pectin_lyas_fold"/>
</dbReference>
<dbReference type="EMBL" id="LAQT01000007">
    <property type="protein sequence ID" value="KPC53244.1"/>
    <property type="molecule type" value="Genomic_DNA"/>
</dbReference>
<keyword evidence="5" id="KW-1185">Reference proteome</keyword>
<feature type="signal peptide" evidence="2">
    <location>
        <begin position="1"/>
        <end position="27"/>
    </location>
</feature>
<dbReference type="NCBIfam" id="TIGR01901">
    <property type="entry name" value="adhes_NPXG"/>
    <property type="match status" value="1"/>
</dbReference>
<dbReference type="InterPro" id="IPR008638">
    <property type="entry name" value="FhaB/CdiA-like_TPS"/>
</dbReference>
<dbReference type="Proteomes" id="UP000037939">
    <property type="component" value="Unassembled WGS sequence"/>
</dbReference>
<dbReference type="PATRIC" id="fig|857265.3.peg.1882"/>
<evidence type="ECO:0000256" key="2">
    <source>
        <dbReference type="SAM" id="SignalP"/>
    </source>
</evidence>
<dbReference type="SMART" id="SM00912">
    <property type="entry name" value="Haemagg_act"/>
    <property type="match status" value="1"/>
</dbReference>
<dbReference type="AlphaFoldDB" id="A0A0N0GP83"/>
<comment type="caution">
    <text evidence="4">The sequence shown here is derived from an EMBL/GenBank/DDBJ whole genome shotgun (WGS) entry which is preliminary data.</text>
</comment>
<dbReference type="STRING" id="857265.WG78_09140"/>
<dbReference type="InterPro" id="IPR011050">
    <property type="entry name" value="Pectin_lyase_fold/virulence"/>
</dbReference>
<evidence type="ECO:0000313" key="4">
    <source>
        <dbReference type="EMBL" id="KPC53244.1"/>
    </source>
</evidence>
<dbReference type="RefSeq" id="WP_161805089.1">
    <property type="nucleotide sequence ID" value="NZ_LAQT01000007.1"/>
</dbReference>
<evidence type="ECO:0000313" key="5">
    <source>
        <dbReference type="Proteomes" id="UP000037939"/>
    </source>
</evidence>
<feature type="domain" description="Filamentous haemagglutinin FhaB/tRNA nuclease CdiA-like TPS" evidence="3">
    <location>
        <begin position="41"/>
        <end position="161"/>
    </location>
</feature>
<sequence length="474" mass="48791">MKQQNRFSLLHLAAVAALASAAVPALAAGVVATGNTQVNAAGATPVINIDAANAKGISHNTFEQFNVDRNGVVFNNLTAAGQSQLAGKLQANANLNGTAAKVIVADVNAKQASQLNGAIEVAGSGAHVLIANAAGISANGLTTINTPVLTLAAARFAPRADSDLALVAQTDNALAPATIRVDGAGIDVGAGQLNLLSRATLINAAVKGWEVAAHGGTEFEGDAAGHFNGKLVQNVNGVVPAFNAIDVSALGGMYANKITLEGSEKGLGVNNRGAIAAGQGGLAVELFNGRLQNNGLIGAEGHMYVVPAGVAQAGLTEQQAYEQNRAQMRDRAAAEAAAHNVAAMNDWNEAQKWAEVQWVQRHAFNPSLLSPTQQAAAEQAQAEQAAAEQARIEARRAAEQLAYEQDQAARAAVEAQRQAEEAARLAEQARRQTEMEAMPQGDADAMVAAAAAQLAAEKAARRARMEEMARLGLI</sequence>
<reference evidence="4 5" key="1">
    <citation type="submission" date="2015-07" db="EMBL/GenBank/DDBJ databases">
        <title>Draft genome sequence of the Amantichitinum ursilacus IGB-41, a new chitin-degrading bacterium.</title>
        <authorList>
            <person name="Kirstahler P."/>
            <person name="Guenther M."/>
            <person name="Grumaz C."/>
            <person name="Rupp S."/>
            <person name="Zibek S."/>
            <person name="Sohn K."/>
        </authorList>
    </citation>
    <scope>NUCLEOTIDE SEQUENCE [LARGE SCALE GENOMIC DNA]</scope>
    <source>
        <strain evidence="4 5">IGB-41</strain>
    </source>
</reference>
<evidence type="ECO:0000256" key="1">
    <source>
        <dbReference type="SAM" id="Coils"/>
    </source>
</evidence>
<organism evidence="4 5">
    <name type="scientific">Amantichitinum ursilacus</name>
    <dbReference type="NCBI Taxonomy" id="857265"/>
    <lineage>
        <taxon>Bacteria</taxon>
        <taxon>Pseudomonadati</taxon>
        <taxon>Pseudomonadota</taxon>
        <taxon>Betaproteobacteria</taxon>
        <taxon>Neisseriales</taxon>
        <taxon>Chitinibacteraceae</taxon>
        <taxon>Amantichitinum</taxon>
    </lineage>
</organism>
<proteinExistence type="predicted"/>
<gene>
    <name evidence="4" type="primary">fhaB_2</name>
    <name evidence="4" type="ORF">WG78_09140</name>
</gene>
<name>A0A0N0GP83_9NEIS</name>
<dbReference type="Pfam" id="PF05860">
    <property type="entry name" value="TPS"/>
    <property type="match status" value="1"/>
</dbReference>
<keyword evidence="1" id="KW-0175">Coiled coil</keyword>
<evidence type="ECO:0000259" key="3">
    <source>
        <dbReference type="SMART" id="SM00912"/>
    </source>
</evidence>
<feature type="chain" id="PRO_5005849718" evidence="2">
    <location>
        <begin position="28"/>
        <end position="474"/>
    </location>
</feature>
<dbReference type="SUPFAM" id="SSF51126">
    <property type="entry name" value="Pectin lyase-like"/>
    <property type="match status" value="1"/>
</dbReference>
<protein>
    <submittedName>
        <fullName evidence="4">Filamentous hemagglutinin</fullName>
    </submittedName>
</protein>
<keyword evidence="2" id="KW-0732">Signal</keyword>
<feature type="coiled-coil region" evidence="1">
    <location>
        <begin position="375"/>
        <end position="436"/>
    </location>
</feature>
<accession>A0A0N0GP83</accession>
<dbReference type="Gene3D" id="2.160.20.10">
    <property type="entry name" value="Single-stranded right-handed beta-helix, Pectin lyase-like"/>
    <property type="match status" value="1"/>
</dbReference>